<dbReference type="EMBL" id="PQIB02000002">
    <property type="protein sequence ID" value="RLN33020.1"/>
    <property type="molecule type" value="Genomic_DNA"/>
</dbReference>
<feature type="region of interest" description="Disordered" evidence="1">
    <location>
        <begin position="1"/>
        <end position="55"/>
    </location>
</feature>
<sequence>MEMGEPVDDGAAASSSSSSSSFSSLPGADEDEDAFQEPFRGHGARAPPAAGVGQRTPRRLWAAARAGAPRLRQAFEDAARDLVAWTRQIGAARALLVVSVGSVALAALTALLIVVVFVAAAATNAVAFSVLVSMTAAGGLLAVLLALLAAAYVCALSAAVFVISATTIVTVIAITIATGWAAFFWVVWFGARECLNLTTKRWTTGATIL</sequence>
<dbReference type="STRING" id="4540.A0A3L6T782"/>
<dbReference type="PANTHER" id="PTHR35508:SF2">
    <property type="entry name" value="OS09G0395000 PROTEIN"/>
    <property type="match status" value="1"/>
</dbReference>
<accession>A0A3L6T782</accession>
<feature type="compositionally biased region" description="Low complexity" evidence="1">
    <location>
        <begin position="44"/>
        <end position="55"/>
    </location>
</feature>
<proteinExistence type="predicted"/>
<dbReference type="OrthoDB" id="715846at2759"/>
<feature type="transmembrane region" description="Helical" evidence="2">
    <location>
        <begin position="94"/>
        <end position="120"/>
    </location>
</feature>
<organism evidence="3 4">
    <name type="scientific">Panicum miliaceum</name>
    <name type="common">Proso millet</name>
    <name type="synonym">Broomcorn millet</name>
    <dbReference type="NCBI Taxonomy" id="4540"/>
    <lineage>
        <taxon>Eukaryota</taxon>
        <taxon>Viridiplantae</taxon>
        <taxon>Streptophyta</taxon>
        <taxon>Embryophyta</taxon>
        <taxon>Tracheophyta</taxon>
        <taxon>Spermatophyta</taxon>
        <taxon>Magnoliopsida</taxon>
        <taxon>Liliopsida</taxon>
        <taxon>Poales</taxon>
        <taxon>Poaceae</taxon>
        <taxon>PACMAD clade</taxon>
        <taxon>Panicoideae</taxon>
        <taxon>Panicodae</taxon>
        <taxon>Paniceae</taxon>
        <taxon>Panicinae</taxon>
        <taxon>Panicum</taxon>
        <taxon>Panicum sect. Panicum</taxon>
    </lineage>
</organism>
<dbReference type="PANTHER" id="PTHR35508">
    <property type="entry name" value="VOLTAGE-DEPENDENT L-TYPE CALCIUM CHANNEL SUBUNIT"/>
    <property type="match status" value="1"/>
</dbReference>
<keyword evidence="2" id="KW-0472">Membrane</keyword>
<dbReference type="Proteomes" id="UP000275267">
    <property type="component" value="Unassembled WGS sequence"/>
</dbReference>
<feature type="transmembrane region" description="Helical" evidence="2">
    <location>
        <begin position="160"/>
        <end position="188"/>
    </location>
</feature>
<keyword evidence="2" id="KW-0812">Transmembrane</keyword>
<dbReference type="AlphaFoldDB" id="A0A3L6T782"/>
<evidence type="ECO:0000256" key="2">
    <source>
        <dbReference type="SAM" id="Phobius"/>
    </source>
</evidence>
<evidence type="ECO:0000256" key="1">
    <source>
        <dbReference type="SAM" id="MobiDB-lite"/>
    </source>
</evidence>
<gene>
    <name evidence="3" type="ORF">C2845_PM03G33810</name>
</gene>
<reference evidence="4" key="1">
    <citation type="journal article" date="2019" name="Nat. Commun.">
        <title>The genome of broomcorn millet.</title>
        <authorList>
            <person name="Zou C."/>
            <person name="Miki D."/>
            <person name="Li D."/>
            <person name="Tang Q."/>
            <person name="Xiao L."/>
            <person name="Rajput S."/>
            <person name="Deng P."/>
            <person name="Jia W."/>
            <person name="Huang R."/>
            <person name="Zhang M."/>
            <person name="Sun Y."/>
            <person name="Hu J."/>
            <person name="Fu X."/>
            <person name="Schnable P.S."/>
            <person name="Li F."/>
            <person name="Zhang H."/>
            <person name="Feng B."/>
            <person name="Zhu X."/>
            <person name="Liu R."/>
            <person name="Schnable J.C."/>
            <person name="Zhu J.-K."/>
            <person name="Zhang H."/>
        </authorList>
    </citation>
    <scope>NUCLEOTIDE SEQUENCE [LARGE SCALE GENOMIC DNA]</scope>
</reference>
<evidence type="ECO:0000313" key="3">
    <source>
        <dbReference type="EMBL" id="RLN33020.1"/>
    </source>
</evidence>
<comment type="caution">
    <text evidence="3">The sequence shown here is derived from an EMBL/GenBank/DDBJ whole genome shotgun (WGS) entry which is preliminary data.</text>
</comment>
<keyword evidence="2" id="KW-1133">Transmembrane helix</keyword>
<evidence type="ECO:0000313" key="4">
    <source>
        <dbReference type="Proteomes" id="UP000275267"/>
    </source>
</evidence>
<feature type="transmembrane region" description="Helical" evidence="2">
    <location>
        <begin position="126"/>
        <end position="153"/>
    </location>
</feature>
<feature type="compositionally biased region" description="Low complexity" evidence="1">
    <location>
        <begin position="11"/>
        <end position="24"/>
    </location>
</feature>
<protein>
    <submittedName>
        <fullName evidence="3">Uncharacterized protein</fullName>
    </submittedName>
</protein>
<keyword evidence="4" id="KW-1185">Reference proteome</keyword>
<name>A0A3L6T782_PANMI</name>